<keyword evidence="5 6" id="KW-0472">Membrane</keyword>
<dbReference type="SMART" id="SM00044">
    <property type="entry name" value="CYCc"/>
    <property type="match status" value="1"/>
</dbReference>
<dbReference type="CDD" id="cd07302">
    <property type="entry name" value="CHD"/>
    <property type="match status" value="1"/>
</dbReference>
<dbReference type="GO" id="GO:0005886">
    <property type="term" value="C:plasma membrane"/>
    <property type="evidence" value="ECO:0007669"/>
    <property type="project" value="UniProtKB-SubCell"/>
</dbReference>
<feature type="domain" description="HAMP" evidence="8">
    <location>
        <begin position="277"/>
        <end position="329"/>
    </location>
</feature>
<feature type="domain" description="Guanylate cyclase" evidence="7">
    <location>
        <begin position="363"/>
        <end position="492"/>
    </location>
</feature>
<dbReference type="InterPro" id="IPR029787">
    <property type="entry name" value="Nucleotide_cyclase"/>
</dbReference>
<evidence type="ECO:0000259" key="8">
    <source>
        <dbReference type="PROSITE" id="PS50885"/>
    </source>
</evidence>
<dbReference type="SMART" id="SM00304">
    <property type="entry name" value="HAMP"/>
    <property type="match status" value="1"/>
</dbReference>
<evidence type="ECO:0008006" key="11">
    <source>
        <dbReference type="Google" id="ProtNLM"/>
    </source>
</evidence>
<dbReference type="Pfam" id="PF00211">
    <property type="entry name" value="Guanylate_cyc"/>
    <property type="match status" value="1"/>
</dbReference>
<sequence>MGQVLIDRGIITAEQLEIALAEQRKRLIETGQAVRLGHVIADLALASEEAVVEAINENFRLSVASLSDNIRELILRQRGPLAERLPPPAIPIWLKLCIGALLIVAVTIVSFSTIIINKQKARLFDQTVMVGTVSLNYFANNARIPLIDDDILSLNTLIKEATDTEGLRYAVVTDTRGLIRAHTDVNRIGTPLSAATPTQPPVTRGKVSYYSFVTPTGEQMLNLYRDVLFQEKILGTVHVGVSLDFIEHLVAREKGSIIYVTLVMMTIGLAIAVYLGLRFSRPITQLVAATEAIGKGDYRHRVELNRQDELGNLATAFNQMGEELLRHTLTRQSFGKYVGEEVLEMIIADPEKMWLKGHKNDATILFADIRGFTAYAESRDPERVVEMLNTYFDIATRAILDYGGYVDKFIGDGVLGVFGVPVYRNDHVERTVRAALDLMEQLRSRNNQGNPLLSSVGIGIHTGPVVSGNIGSPAKMEYTVIGDTVNLASRLSSLARPGEVLVTDAVVCALRSLIQVESAGDRTVKGKTAPVPTFRVLSIKQRPHVKSVE</sequence>
<comment type="subcellular location">
    <subcellularLocation>
        <location evidence="1">Cell membrane</location>
        <topology evidence="1">Multi-pass membrane protein</topology>
    </subcellularLocation>
</comment>
<dbReference type="AlphaFoldDB" id="A0A5K7ZAF5"/>
<dbReference type="KEGG" id="dwd:DSCW_40980"/>
<feature type="transmembrane region" description="Helical" evidence="6">
    <location>
        <begin position="257"/>
        <end position="277"/>
    </location>
</feature>
<protein>
    <recommendedName>
        <fullName evidence="11">Adenylate/guanylate cyclase domain-containing protein</fullName>
    </recommendedName>
</protein>
<dbReference type="Gene3D" id="3.30.450.20">
    <property type="entry name" value="PAS domain"/>
    <property type="match status" value="1"/>
</dbReference>
<dbReference type="GO" id="GO:0035556">
    <property type="term" value="P:intracellular signal transduction"/>
    <property type="evidence" value="ECO:0007669"/>
    <property type="project" value="InterPro"/>
</dbReference>
<dbReference type="PANTHER" id="PTHR43081">
    <property type="entry name" value="ADENYLATE CYCLASE, TERMINAL-DIFFERENTIATION SPECIFIC-RELATED"/>
    <property type="match status" value="1"/>
</dbReference>
<dbReference type="Gene3D" id="6.10.340.10">
    <property type="match status" value="1"/>
</dbReference>
<evidence type="ECO:0000256" key="4">
    <source>
        <dbReference type="ARBA" id="ARBA00022989"/>
    </source>
</evidence>
<dbReference type="InterPro" id="IPR001054">
    <property type="entry name" value="A/G_cyclase"/>
</dbReference>
<evidence type="ECO:0000256" key="3">
    <source>
        <dbReference type="ARBA" id="ARBA00022692"/>
    </source>
</evidence>
<dbReference type="EMBL" id="AP021875">
    <property type="protein sequence ID" value="BBO76681.1"/>
    <property type="molecule type" value="Genomic_DNA"/>
</dbReference>
<dbReference type="Gene3D" id="3.30.70.1230">
    <property type="entry name" value="Nucleotide cyclase"/>
    <property type="match status" value="1"/>
</dbReference>
<dbReference type="InterPro" id="IPR003660">
    <property type="entry name" value="HAMP_dom"/>
</dbReference>
<dbReference type="PANTHER" id="PTHR43081:SF1">
    <property type="entry name" value="ADENYLATE CYCLASE, TERMINAL-DIFFERENTIATION SPECIFIC"/>
    <property type="match status" value="1"/>
</dbReference>
<dbReference type="Pfam" id="PF17203">
    <property type="entry name" value="sCache_3_2"/>
    <property type="match status" value="1"/>
</dbReference>
<dbReference type="InterPro" id="IPR033463">
    <property type="entry name" value="sCache_3"/>
</dbReference>
<evidence type="ECO:0000256" key="6">
    <source>
        <dbReference type="SAM" id="Phobius"/>
    </source>
</evidence>
<dbReference type="SUPFAM" id="SSF160246">
    <property type="entry name" value="EspE N-terminal domain-like"/>
    <property type="match status" value="1"/>
</dbReference>
<dbReference type="InterPro" id="IPR037257">
    <property type="entry name" value="T2SS_E_N_sf"/>
</dbReference>
<dbReference type="GO" id="GO:0004016">
    <property type="term" value="F:adenylate cyclase activity"/>
    <property type="evidence" value="ECO:0007669"/>
    <property type="project" value="UniProtKB-ARBA"/>
</dbReference>
<dbReference type="PROSITE" id="PS50125">
    <property type="entry name" value="GUANYLATE_CYCLASE_2"/>
    <property type="match status" value="1"/>
</dbReference>
<dbReference type="PROSITE" id="PS50885">
    <property type="entry name" value="HAMP"/>
    <property type="match status" value="1"/>
</dbReference>
<accession>A0A5K7ZAF5</accession>
<evidence type="ECO:0000256" key="1">
    <source>
        <dbReference type="ARBA" id="ARBA00004651"/>
    </source>
</evidence>
<keyword evidence="2" id="KW-1003">Cell membrane</keyword>
<name>A0A5K7ZAF5_9BACT</name>
<dbReference type="CDD" id="cd06225">
    <property type="entry name" value="HAMP"/>
    <property type="match status" value="1"/>
</dbReference>
<evidence type="ECO:0000256" key="5">
    <source>
        <dbReference type="ARBA" id="ARBA00023136"/>
    </source>
</evidence>
<dbReference type="Proteomes" id="UP000427769">
    <property type="component" value="Chromosome"/>
</dbReference>
<dbReference type="SUPFAM" id="SSF103190">
    <property type="entry name" value="Sensory domain-like"/>
    <property type="match status" value="1"/>
</dbReference>
<dbReference type="GO" id="GO:0006171">
    <property type="term" value="P:cAMP biosynthetic process"/>
    <property type="evidence" value="ECO:0007669"/>
    <property type="project" value="TreeGrafter"/>
</dbReference>
<dbReference type="SUPFAM" id="SSF158472">
    <property type="entry name" value="HAMP domain-like"/>
    <property type="match status" value="1"/>
</dbReference>
<dbReference type="InterPro" id="IPR050697">
    <property type="entry name" value="Adenylyl/Guanylyl_Cyclase_3/4"/>
</dbReference>
<dbReference type="Pfam" id="PF00672">
    <property type="entry name" value="HAMP"/>
    <property type="match status" value="1"/>
</dbReference>
<evidence type="ECO:0000259" key="7">
    <source>
        <dbReference type="PROSITE" id="PS50125"/>
    </source>
</evidence>
<dbReference type="SUPFAM" id="SSF55073">
    <property type="entry name" value="Nucleotide cyclase"/>
    <property type="match status" value="1"/>
</dbReference>
<dbReference type="InterPro" id="IPR029151">
    <property type="entry name" value="Sensor-like_sf"/>
</dbReference>
<feature type="transmembrane region" description="Helical" evidence="6">
    <location>
        <begin position="92"/>
        <end position="116"/>
    </location>
</feature>
<evidence type="ECO:0000313" key="9">
    <source>
        <dbReference type="EMBL" id="BBO76681.1"/>
    </source>
</evidence>
<keyword evidence="3 6" id="KW-0812">Transmembrane</keyword>
<evidence type="ECO:0000313" key="10">
    <source>
        <dbReference type="Proteomes" id="UP000427769"/>
    </source>
</evidence>
<proteinExistence type="predicted"/>
<gene>
    <name evidence="9" type="ORF">DSCW_40980</name>
</gene>
<keyword evidence="4 6" id="KW-1133">Transmembrane helix</keyword>
<keyword evidence="10" id="KW-1185">Reference proteome</keyword>
<organism evidence="9 10">
    <name type="scientific">Desulfosarcina widdelii</name>
    <dbReference type="NCBI Taxonomy" id="947919"/>
    <lineage>
        <taxon>Bacteria</taxon>
        <taxon>Pseudomonadati</taxon>
        <taxon>Thermodesulfobacteriota</taxon>
        <taxon>Desulfobacteria</taxon>
        <taxon>Desulfobacterales</taxon>
        <taxon>Desulfosarcinaceae</taxon>
        <taxon>Desulfosarcina</taxon>
    </lineage>
</organism>
<reference evidence="9 10" key="1">
    <citation type="submission" date="2019-11" db="EMBL/GenBank/DDBJ databases">
        <title>Comparative genomics of hydrocarbon-degrading Desulfosarcina strains.</title>
        <authorList>
            <person name="Watanabe M."/>
            <person name="Kojima H."/>
            <person name="Fukui M."/>
        </authorList>
    </citation>
    <scope>NUCLEOTIDE SEQUENCE [LARGE SCALE GENOMIC DNA]</scope>
    <source>
        <strain evidence="9 10">PP31</strain>
    </source>
</reference>
<evidence type="ECO:0000256" key="2">
    <source>
        <dbReference type="ARBA" id="ARBA00022475"/>
    </source>
</evidence>